<keyword evidence="3" id="KW-1185">Reference proteome</keyword>
<dbReference type="HOGENOM" id="CLU_1858580_0_0_1"/>
<dbReference type="EMBL" id="CM000132">
    <property type="protein sequence ID" value="EEC82367.1"/>
    <property type="molecule type" value="Genomic_DNA"/>
</dbReference>
<gene>
    <name evidence="2" type="ORF">OsI_26701</name>
</gene>
<reference evidence="2 3" key="1">
    <citation type="journal article" date="2005" name="PLoS Biol.">
        <title>The genomes of Oryza sativa: a history of duplications.</title>
        <authorList>
            <person name="Yu J."/>
            <person name="Wang J."/>
            <person name="Lin W."/>
            <person name="Li S."/>
            <person name="Li H."/>
            <person name="Zhou J."/>
            <person name="Ni P."/>
            <person name="Dong W."/>
            <person name="Hu S."/>
            <person name="Zeng C."/>
            <person name="Zhang J."/>
            <person name="Zhang Y."/>
            <person name="Li R."/>
            <person name="Xu Z."/>
            <person name="Li S."/>
            <person name="Li X."/>
            <person name="Zheng H."/>
            <person name="Cong L."/>
            <person name="Lin L."/>
            <person name="Yin J."/>
            <person name="Geng J."/>
            <person name="Li G."/>
            <person name="Shi J."/>
            <person name="Liu J."/>
            <person name="Lv H."/>
            <person name="Li J."/>
            <person name="Wang J."/>
            <person name="Deng Y."/>
            <person name="Ran L."/>
            <person name="Shi X."/>
            <person name="Wang X."/>
            <person name="Wu Q."/>
            <person name="Li C."/>
            <person name="Ren X."/>
            <person name="Wang J."/>
            <person name="Wang X."/>
            <person name="Li D."/>
            <person name="Liu D."/>
            <person name="Zhang X."/>
            <person name="Ji Z."/>
            <person name="Zhao W."/>
            <person name="Sun Y."/>
            <person name="Zhang Z."/>
            <person name="Bao J."/>
            <person name="Han Y."/>
            <person name="Dong L."/>
            <person name="Ji J."/>
            <person name="Chen P."/>
            <person name="Wu S."/>
            <person name="Liu J."/>
            <person name="Xiao Y."/>
            <person name="Bu D."/>
            <person name="Tan J."/>
            <person name="Yang L."/>
            <person name="Ye C."/>
            <person name="Zhang J."/>
            <person name="Xu J."/>
            <person name="Zhou Y."/>
            <person name="Yu Y."/>
            <person name="Zhang B."/>
            <person name="Zhuang S."/>
            <person name="Wei H."/>
            <person name="Liu B."/>
            <person name="Lei M."/>
            <person name="Yu H."/>
            <person name="Li Y."/>
            <person name="Xu H."/>
            <person name="Wei S."/>
            <person name="He X."/>
            <person name="Fang L."/>
            <person name="Zhang Z."/>
            <person name="Zhang Y."/>
            <person name="Huang X."/>
            <person name="Su Z."/>
            <person name="Tong W."/>
            <person name="Li J."/>
            <person name="Tong Z."/>
            <person name="Li S."/>
            <person name="Ye J."/>
            <person name="Wang L."/>
            <person name="Fang L."/>
            <person name="Lei T."/>
            <person name="Chen C."/>
            <person name="Chen H."/>
            <person name="Xu Z."/>
            <person name="Li H."/>
            <person name="Huang H."/>
            <person name="Zhang F."/>
            <person name="Xu H."/>
            <person name="Li N."/>
            <person name="Zhao C."/>
            <person name="Li S."/>
            <person name="Dong L."/>
            <person name="Huang Y."/>
            <person name="Li L."/>
            <person name="Xi Y."/>
            <person name="Qi Q."/>
            <person name="Li W."/>
            <person name="Zhang B."/>
            <person name="Hu W."/>
            <person name="Zhang Y."/>
            <person name="Tian X."/>
            <person name="Jiao Y."/>
            <person name="Liang X."/>
            <person name="Jin J."/>
            <person name="Gao L."/>
            <person name="Zheng W."/>
            <person name="Hao B."/>
            <person name="Liu S."/>
            <person name="Wang W."/>
            <person name="Yuan L."/>
            <person name="Cao M."/>
            <person name="McDermott J."/>
            <person name="Samudrala R."/>
            <person name="Wang J."/>
            <person name="Wong G.K."/>
            <person name="Yang H."/>
        </authorList>
    </citation>
    <scope>NUCLEOTIDE SEQUENCE [LARGE SCALE GENOMIC DNA]</scope>
    <source>
        <strain evidence="3">cv. 93-11</strain>
    </source>
</reference>
<feature type="compositionally biased region" description="Gly residues" evidence="1">
    <location>
        <begin position="31"/>
        <end position="41"/>
    </location>
</feature>
<evidence type="ECO:0000313" key="3">
    <source>
        <dbReference type="Proteomes" id="UP000007015"/>
    </source>
</evidence>
<organism evidence="2 3">
    <name type="scientific">Oryza sativa subsp. indica</name>
    <name type="common">Rice</name>
    <dbReference type="NCBI Taxonomy" id="39946"/>
    <lineage>
        <taxon>Eukaryota</taxon>
        <taxon>Viridiplantae</taxon>
        <taxon>Streptophyta</taxon>
        <taxon>Embryophyta</taxon>
        <taxon>Tracheophyta</taxon>
        <taxon>Spermatophyta</taxon>
        <taxon>Magnoliopsida</taxon>
        <taxon>Liliopsida</taxon>
        <taxon>Poales</taxon>
        <taxon>Poaceae</taxon>
        <taxon>BOP clade</taxon>
        <taxon>Oryzoideae</taxon>
        <taxon>Oryzeae</taxon>
        <taxon>Oryzinae</taxon>
        <taxon>Oryza</taxon>
        <taxon>Oryza sativa</taxon>
    </lineage>
</organism>
<dbReference type="AlphaFoldDB" id="B8B812"/>
<name>B8B812_ORYSI</name>
<proteinExistence type="predicted"/>
<evidence type="ECO:0000256" key="1">
    <source>
        <dbReference type="SAM" id="MobiDB-lite"/>
    </source>
</evidence>
<dbReference type="OMA" id="RRCRRMG"/>
<sequence length="138" mass="14868">MKCVSGGEARSTLEPVEHAGASCSHRAGDGAEVGSGRGGGPQRRCRRMGPRSEPAAAAPAAGKKQRLRRWGCGGSPHGEESEAGKNQRLRRRQSMRGGYPARMRRCSGRTSGEEEELARRRRSEVFACGAMSSRVEEE</sequence>
<feature type="compositionally biased region" description="Low complexity" evidence="1">
    <location>
        <begin position="51"/>
        <end position="61"/>
    </location>
</feature>
<dbReference type="Gramene" id="BGIOSGA023982-TA">
    <property type="protein sequence ID" value="BGIOSGA023982-PA"/>
    <property type="gene ID" value="BGIOSGA023982"/>
</dbReference>
<protein>
    <submittedName>
        <fullName evidence="2">Uncharacterized protein</fullName>
    </submittedName>
</protein>
<feature type="region of interest" description="Disordered" evidence="1">
    <location>
        <begin position="1"/>
        <end position="125"/>
    </location>
</feature>
<evidence type="ECO:0000313" key="2">
    <source>
        <dbReference type="EMBL" id="EEC82367.1"/>
    </source>
</evidence>
<dbReference type="Proteomes" id="UP000007015">
    <property type="component" value="Chromosome 7"/>
</dbReference>
<accession>B8B812</accession>